<dbReference type="AlphaFoldDB" id="A0A1G7KR36"/>
<dbReference type="EMBL" id="FNBG01000010">
    <property type="protein sequence ID" value="SDF39698.1"/>
    <property type="molecule type" value="Genomic_DNA"/>
</dbReference>
<reference evidence="1 2" key="1">
    <citation type="submission" date="2016-10" db="EMBL/GenBank/DDBJ databases">
        <authorList>
            <person name="de Groot N.N."/>
        </authorList>
    </citation>
    <scope>NUCLEOTIDE SEQUENCE [LARGE SCALE GENOMIC DNA]</scope>
    <source>
        <strain evidence="1 2">DSM 28129</strain>
    </source>
</reference>
<dbReference type="PROSITE" id="PS51257">
    <property type="entry name" value="PROKAR_LIPOPROTEIN"/>
    <property type="match status" value="1"/>
</dbReference>
<protein>
    <submittedName>
        <fullName evidence="1">Uncharacterized protein</fullName>
    </submittedName>
</protein>
<sequence>MQAMKSKSFVLLLSIIFILVGCNSKSGLSKSDIGIKKADDNKTKVVYGMSRVDAEKILGIGEKSSFGYDYEHGVKVLYRDDKVAGVILDEETKGIYDAIGGTKIGMLKSEVTEIYGEGYLSEEAGNTNLRYYYDTVKKSFLKEEELAKDNEEDYEKVLALFIEFDDNGYVDRISLTDHRMAMFLR</sequence>
<name>A0A1G7KR36_9BACL</name>
<evidence type="ECO:0000313" key="1">
    <source>
        <dbReference type="EMBL" id="SDF39698.1"/>
    </source>
</evidence>
<evidence type="ECO:0000313" key="2">
    <source>
        <dbReference type="Proteomes" id="UP000198972"/>
    </source>
</evidence>
<organism evidence="1 2">
    <name type="scientific">Fontibacillus panacisegetis</name>
    <dbReference type="NCBI Taxonomy" id="670482"/>
    <lineage>
        <taxon>Bacteria</taxon>
        <taxon>Bacillati</taxon>
        <taxon>Bacillota</taxon>
        <taxon>Bacilli</taxon>
        <taxon>Bacillales</taxon>
        <taxon>Paenibacillaceae</taxon>
        <taxon>Fontibacillus</taxon>
    </lineage>
</organism>
<accession>A0A1G7KR36</accession>
<dbReference type="Proteomes" id="UP000198972">
    <property type="component" value="Unassembled WGS sequence"/>
</dbReference>
<proteinExistence type="predicted"/>
<gene>
    <name evidence="1" type="ORF">SAMN04488542_11043</name>
</gene>
<keyword evidence="2" id="KW-1185">Reference proteome</keyword>